<feature type="transmembrane region" description="Helical" evidence="1">
    <location>
        <begin position="227"/>
        <end position="245"/>
    </location>
</feature>
<feature type="transmembrane region" description="Helical" evidence="1">
    <location>
        <begin position="482"/>
        <end position="500"/>
    </location>
</feature>
<feature type="transmembrane region" description="Helical" evidence="1">
    <location>
        <begin position="198"/>
        <end position="215"/>
    </location>
</feature>
<feature type="transmembrane region" description="Helical" evidence="1">
    <location>
        <begin position="451"/>
        <end position="470"/>
    </location>
</feature>
<evidence type="ECO:0000259" key="3">
    <source>
        <dbReference type="Pfam" id="PF13231"/>
    </source>
</evidence>
<evidence type="ECO:0000313" key="5">
    <source>
        <dbReference type="Proteomes" id="UP000176741"/>
    </source>
</evidence>
<keyword evidence="1" id="KW-0812">Transmembrane</keyword>
<dbReference type="PANTHER" id="PTHR43630:SF2">
    <property type="entry name" value="GLYCOSYLTRANSFERASE"/>
    <property type="match status" value="1"/>
</dbReference>
<dbReference type="InterPro" id="IPR029044">
    <property type="entry name" value="Nucleotide-diphossugar_trans"/>
</dbReference>
<evidence type="ECO:0000259" key="2">
    <source>
        <dbReference type="Pfam" id="PF00535"/>
    </source>
</evidence>
<feature type="transmembrane region" description="Helical" evidence="1">
    <location>
        <begin position="257"/>
        <end position="278"/>
    </location>
</feature>
<feature type="domain" description="Glycosyltransferase RgtA/B/C/D-like" evidence="3">
    <location>
        <begin position="312"/>
        <end position="473"/>
    </location>
</feature>
<name>A0A1F7XZZ8_9BACT</name>
<keyword evidence="1" id="KW-1133">Transmembrane helix</keyword>
<feature type="transmembrane region" description="Helical" evidence="1">
    <location>
        <begin position="599"/>
        <end position="621"/>
    </location>
</feature>
<feature type="transmembrane region" description="Helical" evidence="1">
    <location>
        <begin position="385"/>
        <end position="404"/>
    </location>
</feature>
<feature type="transmembrane region" description="Helical" evidence="1">
    <location>
        <begin position="411"/>
        <end position="439"/>
    </location>
</feature>
<dbReference type="InterPro" id="IPR001173">
    <property type="entry name" value="Glyco_trans_2-like"/>
</dbReference>
<dbReference type="AlphaFoldDB" id="A0A1F7XZZ8"/>
<organism evidence="4 5">
    <name type="scientific">Candidatus Woesebacteria bacterium RIFCSPHIGHO2_01_FULL_38_26b</name>
    <dbReference type="NCBI Taxonomy" id="1802491"/>
    <lineage>
        <taxon>Bacteria</taxon>
        <taxon>Candidatus Woeseibacteriota</taxon>
    </lineage>
</organism>
<comment type="caution">
    <text evidence="4">The sequence shown here is derived from an EMBL/GenBank/DDBJ whole genome shotgun (WGS) entry which is preliminary data.</text>
</comment>
<accession>A0A1F7XZZ8</accession>
<dbReference type="Pfam" id="PF13231">
    <property type="entry name" value="PMT_2"/>
    <property type="match status" value="1"/>
</dbReference>
<dbReference type="Gene3D" id="3.90.550.10">
    <property type="entry name" value="Spore Coat Polysaccharide Biosynthesis Protein SpsA, Chain A"/>
    <property type="match status" value="1"/>
</dbReference>
<dbReference type="InterPro" id="IPR038731">
    <property type="entry name" value="RgtA/B/C-like"/>
</dbReference>
<dbReference type="EMBL" id="MGGD01000031">
    <property type="protein sequence ID" value="OGM20586.1"/>
    <property type="molecule type" value="Genomic_DNA"/>
</dbReference>
<sequence length="743" mass="86604">MNRNKISVTIITLNEENNIERCMKSVKSFADEVIVVDSGSTDKTVDIAKKLGAKIFVRKFDDYSNQKNFAASKTVGEWVFSLDADEVAAEQLSEEVKSAVKVKDYNAYLIPRRNFILRAEIKYTRFSPDKHIWLWKKVKGKWVGKVHEEVKVDGWVGELKNAKIHYQYETVGEFLSMMNKYTERMADEAIEKGSRFSLLRLFFAPTLSFFRRFFYKKGFLDGWRGFFLSYLMAIYRMTTWIKIWEKTMRNRSSPSGLLKKAYIVFLILVVALILRLLVINQSLWLDESIGAYAVKNFTYKGILTHFIASDFHPPLYYLTLKSWTVLFGYSEVALRFPSIIFGILTVYLTYLIAGKISDNKFFQMAALVLITTSPFHIYYSQEARMYSMAAFFAALSIYSFINLLDNTKASLAYWFIFSLSIVWLIFTDYMPIFLFPVFWTAALIRRKNFNWWIKFFFTHVPVLIFGILWLPTLMKQLAGSRWLLSTLPAWKVVAGGATIKQLGLVWAKFTLGRLSLTDKFLYYTLITLASIPFMVGLTNAVKKREIITNIITMWLVLPLVIGFIASIWFPAFVYFRFLYIIPAFYLLVSWGVSNSRSPIFTRIIFIFLLLVNIFGLSIYYFDKNQHRENWREAVNFVDKVGKNNEAIIFEYPEVFTPYKWYTKGKILAVGATDSLSPNSDMISQRMNRVLQGKTGVYYFEYLRDLSDPKHYVESTLNEYGYSVKKIYSFNGVGQVFYWTKSKI</sequence>
<dbReference type="CDD" id="cd02511">
    <property type="entry name" value="Beta4Glucosyltransferase"/>
    <property type="match status" value="1"/>
</dbReference>
<evidence type="ECO:0000313" key="4">
    <source>
        <dbReference type="EMBL" id="OGM20586.1"/>
    </source>
</evidence>
<dbReference type="Pfam" id="PF00535">
    <property type="entry name" value="Glycos_transf_2"/>
    <property type="match status" value="1"/>
</dbReference>
<feature type="transmembrane region" description="Helical" evidence="1">
    <location>
        <begin position="520"/>
        <end position="541"/>
    </location>
</feature>
<feature type="transmembrane region" description="Helical" evidence="1">
    <location>
        <begin position="553"/>
        <end position="579"/>
    </location>
</feature>
<dbReference type="SUPFAM" id="SSF53448">
    <property type="entry name" value="Nucleotide-diphospho-sugar transferases"/>
    <property type="match status" value="1"/>
</dbReference>
<evidence type="ECO:0008006" key="6">
    <source>
        <dbReference type="Google" id="ProtNLM"/>
    </source>
</evidence>
<dbReference type="Proteomes" id="UP000176741">
    <property type="component" value="Unassembled WGS sequence"/>
</dbReference>
<feature type="domain" description="Glycosyltransferase 2-like" evidence="2">
    <location>
        <begin position="7"/>
        <end position="105"/>
    </location>
</feature>
<feature type="transmembrane region" description="Helical" evidence="1">
    <location>
        <begin position="332"/>
        <end position="354"/>
    </location>
</feature>
<feature type="transmembrane region" description="Helical" evidence="1">
    <location>
        <begin position="361"/>
        <end position="379"/>
    </location>
</feature>
<dbReference type="PANTHER" id="PTHR43630">
    <property type="entry name" value="POLY-BETA-1,6-N-ACETYL-D-GLUCOSAMINE SYNTHASE"/>
    <property type="match status" value="1"/>
</dbReference>
<reference evidence="4 5" key="1">
    <citation type="journal article" date="2016" name="Nat. Commun.">
        <title>Thousands of microbial genomes shed light on interconnected biogeochemical processes in an aquifer system.</title>
        <authorList>
            <person name="Anantharaman K."/>
            <person name="Brown C.T."/>
            <person name="Hug L.A."/>
            <person name="Sharon I."/>
            <person name="Castelle C.J."/>
            <person name="Probst A.J."/>
            <person name="Thomas B.C."/>
            <person name="Singh A."/>
            <person name="Wilkins M.J."/>
            <person name="Karaoz U."/>
            <person name="Brodie E.L."/>
            <person name="Williams K.H."/>
            <person name="Hubbard S.S."/>
            <person name="Banfield J.F."/>
        </authorList>
    </citation>
    <scope>NUCLEOTIDE SEQUENCE [LARGE SCALE GENOMIC DNA]</scope>
</reference>
<keyword evidence="1" id="KW-0472">Membrane</keyword>
<proteinExistence type="predicted"/>
<protein>
    <recommendedName>
        <fullName evidence="6">Glycosyltransferase 2-like domain-containing protein</fullName>
    </recommendedName>
</protein>
<gene>
    <name evidence="4" type="ORF">A2771_00965</name>
</gene>
<evidence type="ECO:0000256" key="1">
    <source>
        <dbReference type="SAM" id="Phobius"/>
    </source>
</evidence>